<reference evidence="1 2" key="1">
    <citation type="submission" date="2019-03" db="EMBL/GenBank/DDBJ databases">
        <authorList>
            <person name="Kox A.R. M."/>
        </authorList>
    </citation>
    <scope>NUCLEOTIDE SEQUENCE [LARGE SCALE GENOMIC DNA]</scope>
    <source>
        <strain evidence="1">MTUNDRAET4 annotated genome</strain>
    </source>
</reference>
<protein>
    <recommendedName>
        <fullName evidence="3">Sulfotransferase family protein</fullName>
    </recommendedName>
</protein>
<dbReference type="KEGG" id="mtun:MTUNDRAET4_0960"/>
<organism evidence="1 2">
    <name type="scientific">Methylocella tundrae</name>
    <dbReference type="NCBI Taxonomy" id="227605"/>
    <lineage>
        <taxon>Bacteria</taxon>
        <taxon>Pseudomonadati</taxon>
        <taxon>Pseudomonadota</taxon>
        <taxon>Alphaproteobacteria</taxon>
        <taxon>Hyphomicrobiales</taxon>
        <taxon>Beijerinckiaceae</taxon>
        <taxon>Methylocella</taxon>
    </lineage>
</organism>
<evidence type="ECO:0000313" key="2">
    <source>
        <dbReference type="Proteomes" id="UP000294360"/>
    </source>
</evidence>
<name>A0A4V6IMF0_METTU</name>
<dbReference type="OrthoDB" id="977108at2"/>
<dbReference type="Proteomes" id="UP000294360">
    <property type="component" value="Chromosome"/>
</dbReference>
<dbReference type="Gene3D" id="3.40.50.300">
    <property type="entry name" value="P-loop containing nucleotide triphosphate hydrolases"/>
    <property type="match status" value="1"/>
</dbReference>
<evidence type="ECO:0008006" key="3">
    <source>
        <dbReference type="Google" id="ProtNLM"/>
    </source>
</evidence>
<dbReference type="InterPro" id="IPR027417">
    <property type="entry name" value="P-loop_NTPase"/>
</dbReference>
<evidence type="ECO:0000313" key="1">
    <source>
        <dbReference type="EMBL" id="VFU07853.1"/>
    </source>
</evidence>
<dbReference type="EMBL" id="LR536450">
    <property type="protein sequence ID" value="VFU07853.1"/>
    <property type="molecule type" value="Genomic_DNA"/>
</dbReference>
<dbReference type="RefSeq" id="WP_134487415.1">
    <property type="nucleotide sequence ID" value="NZ_CP139089.1"/>
</dbReference>
<accession>A0A4V6IMF0</accession>
<gene>
    <name evidence="1" type="ORF">MTUNDRAET4_0960</name>
</gene>
<dbReference type="SUPFAM" id="SSF52540">
    <property type="entry name" value="P-loop containing nucleoside triphosphate hydrolases"/>
    <property type="match status" value="1"/>
</dbReference>
<dbReference type="AlphaFoldDB" id="A0A4V6IMF0"/>
<proteinExistence type="predicted"/>
<sequence length="416" mass="46133">MNSTTAANNYGPIFVLGAARSGTTIVSSALEKMTGFRSLGEGHIWPLVLALSRLSRRYYAGLAAKIDDSHQCLLFEHNSEELTAGIIQAVLDLYGIARTDFIDKTPGVEMIACTDMLSHVYKNAFFIFVKRGPIATVRSKLKKFPDVEFSDHCLDWVNCLNAWDDIKQHVSNRYYEINHADLVERPETIATELAEQLGYEPHAASQFVREITVNTQVERTSADHSVNDNDVANTEWDEKQKLVFLRICEGAAAKFGFDIFGNSSGAGKIGKIALFFPMRESEEAYVVNRNAFCYPVSHGFQLCPNSSGEGVLALHFKDVCLKGRRHVSLTVRREFLHGPDVMLRIAIVETTDGSIRNVVEELIDTITPKKIAFAIDRAAEIVDIEIGVHILGHSNNHYATIIINSPTISESVSSPA</sequence>
<dbReference type="Pfam" id="PF13469">
    <property type="entry name" value="Sulfotransfer_3"/>
    <property type="match status" value="1"/>
</dbReference>